<dbReference type="Gene3D" id="3.40.50.150">
    <property type="entry name" value="Vaccinia Virus protein VP39"/>
    <property type="match status" value="1"/>
</dbReference>
<keyword evidence="3" id="KW-0808">Transferase</keyword>
<dbReference type="PANTHER" id="PTHR43667:SF2">
    <property type="entry name" value="FATTY ACID C-METHYL TRANSFERASE"/>
    <property type="match status" value="1"/>
</dbReference>
<sequence>MNTSVLSSHPSSPNPTAAPRPLGEWVPPADAPRAARAALALLRRLRQGTLELQWPDGTTGRCGSGEGPRASLVLRDWRACTRALKSGDIGFAEGYIEGWWTTPDLAALMRLLVVNRDAIDTLVYGHWWGRAWYRLRHWLRRNSRAQARRNIHAHYDLGNAFYQLWLDPSMNYSSAWFDGDAARSLEQAQHAKVQRALRECALAPGQRLLEIGCGWGALAETAAAQFGVHVTGVTLSTEQLAFARERLARQGLAARADLRLQDYRDIDDGAFDAVCSIEMFEAVGREYWPAYFEALRRQLKPGGRACIQTITIRDDLFDRYVHSTDFIQQYIFPGGLLPSRQAFVEQVRRAGLELVGEFAFGADYAETLRRWRHRFLDQEPQVRALGFDDRFLRIWEFYLAYCEAAFEAGNTDVVQFTLRRPA</sequence>
<evidence type="ECO:0000313" key="8">
    <source>
        <dbReference type="Proteomes" id="UP001163266"/>
    </source>
</evidence>
<accession>A0ABY6MTD0</accession>
<keyword evidence="4" id="KW-0949">S-adenosyl-L-methionine</keyword>
<dbReference type="EMBL" id="CP110257">
    <property type="protein sequence ID" value="UZD55270.1"/>
    <property type="molecule type" value="Genomic_DNA"/>
</dbReference>
<dbReference type="Pfam" id="PF02353">
    <property type="entry name" value="CMAS"/>
    <property type="match status" value="1"/>
</dbReference>
<dbReference type="Proteomes" id="UP001163266">
    <property type="component" value="Chromosome"/>
</dbReference>
<evidence type="ECO:0000256" key="1">
    <source>
        <dbReference type="ARBA" id="ARBA00010815"/>
    </source>
</evidence>
<dbReference type="InterPro" id="IPR003333">
    <property type="entry name" value="CMAS"/>
</dbReference>
<dbReference type="SUPFAM" id="SSF53335">
    <property type="entry name" value="S-adenosyl-L-methionine-dependent methyltransferases"/>
    <property type="match status" value="1"/>
</dbReference>
<evidence type="ECO:0000256" key="5">
    <source>
        <dbReference type="ARBA" id="ARBA00023098"/>
    </source>
</evidence>
<feature type="region of interest" description="Disordered" evidence="6">
    <location>
        <begin position="1"/>
        <end position="27"/>
    </location>
</feature>
<keyword evidence="5" id="KW-0443">Lipid metabolism</keyword>
<evidence type="ECO:0000256" key="3">
    <source>
        <dbReference type="ARBA" id="ARBA00022679"/>
    </source>
</evidence>
<dbReference type="InterPro" id="IPR050723">
    <property type="entry name" value="CFA/CMAS"/>
</dbReference>
<evidence type="ECO:0000256" key="6">
    <source>
        <dbReference type="SAM" id="MobiDB-lite"/>
    </source>
</evidence>
<organism evidence="7 8">
    <name type="scientific">Caldimonas aquatica</name>
    <dbReference type="NCBI Taxonomy" id="376175"/>
    <lineage>
        <taxon>Bacteria</taxon>
        <taxon>Pseudomonadati</taxon>
        <taxon>Pseudomonadota</taxon>
        <taxon>Betaproteobacteria</taxon>
        <taxon>Burkholderiales</taxon>
        <taxon>Sphaerotilaceae</taxon>
        <taxon>Caldimonas</taxon>
    </lineage>
</organism>
<gene>
    <name evidence="7" type="ORF">OMP39_01345</name>
</gene>
<protein>
    <submittedName>
        <fullName evidence="7">Cyclopropane-fatty-acyl-phospholipid synthase family protein</fullName>
    </submittedName>
</protein>
<dbReference type="CDD" id="cd02440">
    <property type="entry name" value="AdoMet_MTases"/>
    <property type="match status" value="1"/>
</dbReference>
<keyword evidence="2" id="KW-0489">Methyltransferase</keyword>
<evidence type="ECO:0000256" key="2">
    <source>
        <dbReference type="ARBA" id="ARBA00022603"/>
    </source>
</evidence>
<dbReference type="PIRSF" id="PIRSF003085">
    <property type="entry name" value="CMAS"/>
    <property type="match status" value="1"/>
</dbReference>
<reference evidence="7" key="1">
    <citation type="submission" date="2022-10" db="EMBL/GenBank/DDBJ databases">
        <title>Complete genome sequence of Schlegelella aquatica LMG 23380.</title>
        <authorList>
            <person name="Musilova J."/>
            <person name="Kourilova X."/>
            <person name="Bezdicek M."/>
            <person name="Hermankova K."/>
            <person name="Obruca S."/>
            <person name="Sedlar K."/>
        </authorList>
    </citation>
    <scope>NUCLEOTIDE SEQUENCE</scope>
    <source>
        <strain evidence="7">LMG 23380</strain>
    </source>
</reference>
<comment type="similarity">
    <text evidence="1">Belongs to the CFA/CMAS family.</text>
</comment>
<name>A0ABY6MTD0_9BURK</name>
<evidence type="ECO:0000313" key="7">
    <source>
        <dbReference type="EMBL" id="UZD55270.1"/>
    </source>
</evidence>
<feature type="compositionally biased region" description="Polar residues" evidence="6">
    <location>
        <begin position="1"/>
        <end position="11"/>
    </location>
</feature>
<dbReference type="RefSeq" id="WP_264893028.1">
    <property type="nucleotide sequence ID" value="NZ_CP110257.1"/>
</dbReference>
<evidence type="ECO:0000256" key="4">
    <source>
        <dbReference type="ARBA" id="ARBA00022691"/>
    </source>
</evidence>
<keyword evidence="8" id="KW-1185">Reference proteome</keyword>
<dbReference type="PANTHER" id="PTHR43667">
    <property type="entry name" value="CYCLOPROPANE-FATTY-ACYL-PHOSPHOLIPID SYNTHASE"/>
    <property type="match status" value="1"/>
</dbReference>
<dbReference type="InterPro" id="IPR029063">
    <property type="entry name" value="SAM-dependent_MTases_sf"/>
</dbReference>
<proteinExistence type="inferred from homology"/>